<evidence type="ECO:0000313" key="8">
    <source>
        <dbReference type="EMBL" id="NEN07931.1"/>
    </source>
</evidence>
<feature type="transmembrane region" description="Helical" evidence="7">
    <location>
        <begin position="30"/>
        <end position="49"/>
    </location>
</feature>
<dbReference type="GO" id="GO:0005886">
    <property type="term" value="C:plasma membrane"/>
    <property type="evidence" value="ECO:0007669"/>
    <property type="project" value="UniProtKB-SubCell"/>
</dbReference>
<keyword evidence="4 7" id="KW-1133">Transmembrane helix</keyword>
<feature type="transmembrane region" description="Helical" evidence="7">
    <location>
        <begin position="280"/>
        <end position="303"/>
    </location>
</feature>
<dbReference type="Proteomes" id="UP000474967">
    <property type="component" value="Unassembled WGS sequence"/>
</dbReference>
<proteinExistence type="predicted"/>
<feature type="transmembrane region" description="Helical" evidence="7">
    <location>
        <begin position="335"/>
        <end position="353"/>
    </location>
</feature>
<sequence>MTETGPPTSGGTQATTGTPHGHLGLAGGTALYVAAVLGTGILVLPALAAEAAGPGAILAVAALAIISIPLAATFAALARRYPDAGGVATFARRAFGPTAARVISYWFFFGTPIGAPIAALMTAEYVVAVMGGTRTTTVVIAIALIAIPVVVTAFGVRFAGWLQLVLSAALVAVLVFVLASALPHAETANLTPFLPHGLAGVGAAMSLYIWAFAGWEAVAGIGGEFRNPQRDIPRATALALVIVSVAYLAIQTVTIAVLGTDAATSAVPLLDLVVVSTGRSGGIVVAAIAAIVVTGVFNAYLAAFSKLGAAMGRDGDLPRWFGRGVENGGVARRGLLLSAVIMAVYSVFVMSIGELQPVILVHTSIAASVYGVGVASAIVLLPRWSVGWWMAVASSLFAAGLLVLAGPNLVYPFGIALVAVLVGVVIRRRARSGAGRRVVEAPPASILAPSAHSVSSDESCEAADRAAGMLSAERP</sequence>
<dbReference type="AlphaFoldDB" id="A0A6L9Y2L9"/>
<evidence type="ECO:0000256" key="1">
    <source>
        <dbReference type="ARBA" id="ARBA00004651"/>
    </source>
</evidence>
<accession>A0A6L9Y2L9</accession>
<feature type="transmembrane region" description="Helical" evidence="7">
    <location>
        <begin position="359"/>
        <end position="381"/>
    </location>
</feature>
<evidence type="ECO:0000256" key="3">
    <source>
        <dbReference type="ARBA" id="ARBA00022692"/>
    </source>
</evidence>
<feature type="transmembrane region" description="Helical" evidence="7">
    <location>
        <begin position="193"/>
        <end position="215"/>
    </location>
</feature>
<gene>
    <name evidence="8" type="ORF">G3T36_18905</name>
</gene>
<reference evidence="8 9" key="1">
    <citation type="journal article" date="2014" name="J. Microbiol.">
        <title>Diaminobutyricibacter tongyongensis gen. nov., sp. nov. and Homoserinibacter gongjuensis gen. nov., sp. nov. belong to the family Microbacteriaceae.</title>
        <authorList>
            <person name="Kim S.J."/>
            <person name="Ahn J.H."/>
            <person name="Weon H.Y."/>
            <person name="Hamada M."/>
            <person name="Suzuki K."/>
            <person name="Kwon S.W."/>
        </authorList>
    </citation>
    <scope>NUCLEOTIDE SEQUENCE [LARGE SCALE GENOMIC DNA]</scope>
    <source>
        <strain evidence="8 9">NBRC 108724</strain>
    </source>
</reference>
<comment type="caution">
    <text evidence="8">The sequence shown here is derived from an EMBL/GenBank/DDBJ whole genome shotgun (WGS) entry which is preliminary data.</text>
</comment>
<evidence type="ECO:0000256" key="2">
    <source>
        <dbReference type="ARBA" id="ARBA00022475"/>
    </source>
</evidence>
<feature type="transmembrane region" description="Helical" evidence="7">
    <location>
        <begin position="386"/>
        <end position="404"/>
    </location>
</feature>
<dbReference type="PIRSF" id="PIRSF006060">
    <property type="entry name" value="AA_transporter"/>
    <property type="match status" value="1"/>
</dbReference>
<evidence type="ECO:0000256" key="6">
    <source>
        <dbReference type="SAM" id="MobiDB-lite"/>
    </source>
</evidence>
<keyword evidence="9" id="KW-1185">Reference proteome</keyword>
<organism evidence="8 9">
    <name type="scientific">Leifsonia tongyongensis</name>
    <dbReference type="NCBI Taxonomy" id="1268043"/>
    <lineage>
        <taxon>Bacteria</taxon>
        <taxon>Bacillati</taxon>
        <taxon>Actinomycetota</taxon>
        <taxon>Actinomycetes</taxon>
        <taxon>Micrococcales</taxon>
        <taxon>Microbacteriaceae</taxon>
        <taxon>Leifsonia</taxon>
    </lineage>
</organism>
<dbReference type="PANTHER" id="PTHR42770">
    <property type="entry name" value="AMINO ACID TRANSPORTER-RELATED"/>
    <property type="match status" value="1"/>
</dbReference>
<keyword evidence="3 7" id="KW-0812">Transmembrane</keyword>
<evidence type="ECO:0000313" key="9">
    <source>
        <dbReference type="Proteomes" id="UP000474967"/>
    </source>
</evidence>
<evidence type="ECO:0000256" key="4">
    <source>
        <dbReference type="ARBA" id="ARBA00022989"/>
    </source>
</evidence>
<comment type="subcellular location">
    <subcellularLocation>
        <location evidence="1">Cell membrane</location>
        <topology evidence="1">Multi-pass membrane protein</topology>
    </subcellularLocation>
</comment>
<feature type="transmembrane region" description="Helical" evidence="7">
    <location>
        <begin position="135"/>
        <end position="154"/>
    </location>
</feature>
<dbReference type="PANTHER" id="PTHR42770:SF13">
    <property type="entry name" value="L-METHIONINE_BRANCHED-CHAIN AMINO ACID EXPORTER YJEH"/>
    <property type="match status" value="1"/>
</dbReference>
<dbReference type="InterPro" id="IPR050367">
    <property type="entry name" value="APC_superfamily"/>
</dbReference>
<dbReference type="Pfam" id="PF13520">
    <property type="entry name" value="AA_permease_2"/>
    <property type="match status" value="1"/>
</dbReference>
<feature type="transmembrane region" description="Helical" evidence="7">
    <location>
        <begin position="410"/>
        <end position="427"/>
    </location>
</feature>
<evidence type="ECO:0000256" key="7">
    <source>
        <dbReference type="SAM" id="Phobius"/>
    </source>
</evidence>
<feature type="transmembrane region" description="Helical" evidence="7">
    <location>
        <begin position="161"/>
        <end position="181"/>
    </location>
</feature>
<dbReference type="RefSeq" id="WP_163291406.1">
    <property type="nucleotide sequence ID" value="NZ_JAAGWY010000005.1"/>
</dbReference>
<feature type="transmembrane region" description="Helical" evidence="7">
    <location>
        <begin position="236"/>
        <end position="260"/>
    </location>
</feature>
<dbReference type="InterPro" id="IPR002293">
    <property type="entry name" value="AA/rel_permease1"/>
</dbReference>
<keyword evidence="5 7" id="KW-0472">Membrane</keyword>
<feature type="transmembrane region" description="Helical" evidence="7">
    <location>
        <begin position="55"/>
        <end position="78"/>
    </location>
</feature>
<dbReference type="Gene3D" id="1.20.1740.10">
    <property type="entry name" value="Amino acid/polyamine transporter I"/>
    <property type="match status" value="1"/>
</dbReference>
<protein>
    <submittedName>
        <fullName evidence="8">Amino acid permease</fullName>
    </submittedName>
</protein>
<evidence type="ECO:0000256" key="5">
    <source>
        <dbReference type="ARBA" id="ARBA00023136"/>
    </source>
</evidence>
<dbReference type="EMBL" id="JAAGWY010000005">
    <property type="protein sequence ID" value="NEN07931.1"/>
    <property type="molecule type" value="Genomic_DNA"/>
</dbReference>
<dbReference type="GO" id="GO:0022857">
    <property type="term" value="F:transmembrane transporter activity"/>
    <property type="evidence" value="ECO:0007669"/>
    <property type="project" value="InterPro"/>
</dbReference>
<keyword evidence="2" id="KW-1003">Cell membrane</keyword>
<feature type="region of interest" description="Disordered" evidence="6">
    <location>
        <begin position="449"/>
        <end position="475"/>
    </location>
</feature>
<feature type="transmembrane region" description="Helical" evidence="7">
    <location>
        <begin position="99"/>
        <end position="123"/>
    </location>
</feature>
<name>A0A6L9Y2L9_9MICO</name>